<dbReference type="CDD" id="cd00118">
    <property type="entry name" value="LysM"/>
    <property type="match status" value="1"/>
</dbReference>
<dbReference type="Proteomes" id="UP001154420">
    <property type="component" value="Unassembled WGS sequence"/>
</dbReference>
<feature type="compositionally biased region" description="Polar residues" evidence="1">
    <location>
        <begin position="279"/>
        <end position="302"/>
    </location>
</feature>
<gene>
    <name evidence="4" type="ORF">D5281_09600</name>
</gene>
<evidence type="ECO:0000313" key="5">
    <source>
        <dbReference type="Proteomes" id="UP001154420"/>
    </source>
</evidence>
<evidence type="ECO:0000256" key="1">
    <source>
        <dbReference type="SAM" id="MobiDB-lite"/>
    </source>
</evidence>
<feature type="domain" description="LysM" evidence="3">
    <location>
        <begin position="712"/>
        <end position="759"/>
    </location>
</feature>
<dbReference type="InterPro" id="IPR018392">
    <property type="entry name" value="LysM"/>
</dbReference>
<evidence type="ECO:0000313" key="4">
    <source>
        <dbReference type="EMBL" id="NBJ92847.1"/>
    </source>
</evidence>
<dbReference type="SMART" id="SM00257">
    <property type="entry name" value="LysM"/>
    <property type="match status" value="1"/>
</dbReference>
<dbReference type="AlphaFoldDB" id="A0A9X5GTC7"/>
<dbReference type="Gene3D" id="3.10.350.10">
    <property type="entry name" value="LysM domain"/>
    <property type="match status" value="1"/>
</dbReference>
<name>A0A9X5GTC7_9FIRM</name>
<evidence type="ECO:0000256" key="2">
    <source>
        <dbReference type="SAM" id="SignalP"/>
    </source>
</evidence>
<dbReference type="EMBL" id="QZDT01000013">
    <property type="protein sequence ID" value="NBJ92847.1"/>
    <property type="molecule type" value="Genomic_DNA"/>
</dbReference>
<keyword evidence="5" id="KW-1185">Reference proteome</keyword>
<dbReference type="Pfam" id="PF01476">
    <property type="entry name" value="LysM"/>
    <property type="match status" value="1"/>
</dbReference>
<dbReference type="OrthoDB" id="9815939at2"/>
<sequence>MRKNVIKNIICCKKRFLLVFCVLLLPAALGLIGTADNRQKTIEQDPALYKTIDAEGIFHIYDLEDFAAFLKYVKTGHQKLDAVLEADLEMPRSPYWVQNYSGHFDGQGHRITGATHELFLLLEKDGIVENLIAEVNIEPYENTDTGGLIYYSCGTIRNCEVYGTVTGYHYVGGIAAINLGLIQNCKNYASVTSLEDGQTIEYSHWTDGYGAGGIAGLCATTRSETEIPEICAIIDCENYGSVTGKSYAGGIVAYLDDRTDELAPASSVQELIQNKDFTTPSDQFQESDASTPSFSQAQNSSKNQEESIPVPQGHYSLMRCCNYGTVTVQNRQDPRTLWYTQAAGICAELHWGSLYECANLGKVCFDESAPKYSESGYIYTNCPMAITYNLGFAPTQEHHVINCVNLKGTVAETMRHENIMELSPDEMAAWKEGNYQEDYISNNWEFDLPKAIEVCGLQSLNISPNPLLSEASSKQPKASLDQKEISFSQKKNYYLCDAFAICLPDYFEIEEVGLSTEDSSKPYALHITIQKEAYKKALSEQENAPTNGDEVHHTPSRLTTGLTDEECWIVRKDADIWTALKEAKESNTRDEWRVRYFLEELFETVSPYHYMDICSLNLPFHNSFQAKSFSGRRIFAEASIPDMSLYSYLQEGDHLLGNMLVMPLQGLQEPLGEQLKAQWIMVFTMKGTNIHPSRAFIDLVESCFYPLDGTEGIHTVKAGDSLWQLADDYTLRPENWKLIADLNGIDDPAYILPGTVLIVPSLEAWEKDQAVLSSSLIMRN</sequence>
<feature type="chain" id="PRO_5040996379" evidence="2">
    <location>
        <begin position="28"/>
        <end position="780"/>
    </location>
</feature>
<dbReference type="PROSITE" id="PS51782">
    <property type="entry name" value="LYSM"/>
    <property type="match status" value="1"/>
</dbReference>
<proteinExistence type="predicted"/>
<reference evidence="4" key="1">
    <citation type="submission" date="2018-09" db="EMBL/GenBank/DDBJ databases">
        <title>Murine metabolic-syndrome-specific gut microbial biobank.</title>
        <authorList>
            <person name="Liu C."/>
        </authorList>
    </citation>
    <scope>NUCLEOTIDE SEQUENCE</scope>
    <source>
        <strain evidence="4">D42-62</strain>
    </source>
</reference>
<feature type="signal peptide" evidence="2">
    <location>
        <begin position="1"/>
        <end position="27"/>
    </location>
</feature>
<dbReference type="RefSeq" id="WP_160559936.1">
    <property type="nucleotide sequence ID" value="NZ_QZDT01000013.1"/>
</dbReference>
<organism evidence="4 5">
    <name type="scientific">Parablautia muri</name>
    <dbReference type="NCBI Taxonomy" id="2320879"/>
    <lineage>
        <taxon>Bacteria</taxon>
        <taxon>Bacillati</taxon>
        <taxon>Bacillota</taxon>
        <taxon>Clostridia</taxon>
        <taxon>Lachnospirales</taxon>
        <taxon>Lachnospiraceae</taxon>
        <taxon>Parablautia</taxon>
    </lineage>
</organism>
<keyword evidence="2" id="KW-0732">Signal</keyword>
<dbReference type="InterPro" id="IPR036779">
    <property type="entry name" value="LysM_dom_sf"/>
</dbReference>
<evidence type="ECO:0000259" key="3">
    <source>
        <dbReference type="PROSITE" id="PS51782"/>
    </source>
</evidence>
<protein>
    <submittedName>
        <fullName evidence="4">LysM peptidoglycan-binding domain-containing protein</fullName>
    </submittedName>
</protein>
<comment type="caution">
    <text evidence="4">The sequence shown here is derived from an EMBL/GenBank/DDBJ whole genome shotgun (WGS) entry which is preliminary data.</text>
</comment>
<dbReference type="Gene3D" id="2.160.20.110">
    <property type="match status" value="1"/>
</dbReference>
<dbReference type="SUPFAM" id="SSF54106">
    <property type="entry name" value="LysM domain"/>
    <property type="match status" value="1"/>
</dbReference>
<accession>A0A9X5GTC7</accession>
<feature type="region of interest" description="Disordered" evidence="1">
    <location>
        <begin position="279"/>
        <end position="308"/>
    </location>
</feature>